<organism evidence="1">
    <name type="scientific">Albugo laibachii Nc14</name>
    <dbReference type="NCBI Taxonomy" id="890382"/>
    <lineage>
        <taxon>Eukaryota</taxon>
        <taxon>Sar</taxon>
        <taxon>Stramenopiles</taxon>
        <taxon>Oomycota</taxon>
        <taxon>Peronosporomycetes</taxon>
        <taxon>Albuginales</taxon>
        <taxon>Albuginaceae</taxon>
        <taxon>Albugo</taxon>
    </lineage>
</organism>
<protein>
    <submittedName>
        <fullName evidence="1">AlNc14C209G8872 protein</fullName>
    </submittedName>
</protein>
<dbReference type="HOGENOM" id="CLU_1268890_0_0_1"/>
<proteinExistence type="predicted"/>
<evidence type="ECO:0000313" key="1">
    <source>
        <dbReference type="EMBL" id="CCA23825.1"/>
    </source>
</evidence>
<name>F0WR64_9STRA</name>
<dbReference type="EMBL" id="FR824254">
    <property type="protein sequence ID" value="CCA23825.1"/>
    <property type="molecule type" value="Genomic_DNA"/>
</dbReference>
<gene>
    <name evidence="1" type="primary">AlNc14C209G8872</name>
    <name evidence="1" type="ORF">ALNC14_099690</name>
</gene>
<reference evidence="1" key="1">
    <citation type="journal article" date="2011" name="PLoS Biol.">
        <title>Gene gain and loss during evolution of obligate parasitism in the white rust pathogen of Arabidopsis thaliana.</title>
        <authorList>
            <person name="Kemen E."/>
            <person name="Gardiner A."/>
            <person name="Schultz-Larsen T."/>
            <person name="Kemen A.C."/>
            <person name="Balmuth A.L."/>
            <person name="Robert-Seilaniantz A."/>
            <person name="Bailey K."/>
            <person name="Holub E."/>
            <person name="Studholme D.J."/>
            <person name="Maclean D."/>
            <person name="Jones J.D."/>
        </authorList>
    </citation>
    <scope>NUCLEOTIDE SEQUENCE</scope>
</reference>
<accession>F0WR64</accession>
<dbReference type="AlphaFoldDB" id="F0WR64"/>
<sequence>MTPRDRLGNRSLVNFIDHRSIYCRAFRRCHEVQPSSACFQATIKCRNHALSKDKGGEYKILDVLCKTSNILRGAAIVTDVSAGEPMTRFVCHRSSVPALSRFASGKGASPSCICMLYAFQFQVFTRPSADCDIQKEPHRLSQQTPKTLQEPVIVRSKGRPRRHIGSTRRDLSGFDYVEVTQKTNEISCRACGEQGHRSDSKKCKKRKPSAEIQSDVWV</sequence>
<reference evidence="1" key="2">
    <citation type="submission" date="2011-02" db="EMBL/GenBank/DDBJ databases">
        <authorList>
            <person name="MacLean D."/>
        </authorList>
    </citation>
    <scope>NUCLEOTIDE SEQUENCE</scope>
</reference>